<sequence>MEPATVAPFGTWKSPISAQSLVERAVGLDDVLTDSSGDYWIESRPEENGRSVLMRRTLNGRTEVVTPEPYHVRSRVYEYGGGAATVADGTVYFTDYRTHQVVRLSEGRQPEPLTPEGPYRYGDLHWDAARRRLLAIREDHTAQGHPTHTLVAIDGHSISPGQVLVSGHDFYQAPRVSPDGRRIAWVSWNHPAMPWDASELWLGEWAPDGSIQQPKRIAGGPAESVQQPLWSPDGSLYFISDRTGWWNIYRWTPESGVTPVTALKAEFGVPTWTLGQSTMGLIDSHTLLATYSIKGYSHLVRIDVDTRELTHIRMPFTWIGRLKVGPTAALMIVAADNDVSQVVRFDWHHDRFQTLRRAWERPVMPDYLSRPQPIEFPTSDGTTAHAFYYPPANPHYRAPEGERPPLVLFVHGGPTTQRFPVYQPAIQFWTSRGFAVADVNYGGSTGYGRAYRQRLTGKWGIVDVDDCVFLTRYLVRQGLADERRLAIRGSSAGGYTTLAALTFRKTFHVGASYYGVSDLASLAQETHKFEAHYLDSLVGPWPAAEAEYQARSPLAHTDQCRTPVIFFQGSDDRVVPPPQSAQMVEGLKAQGVPVSYVTFAGEGHGFVDGATIVRATEAELWFYAKIFGIRLADPLPPIPVANLS</sequence>
<dbReference type="InterPro" id="IPR001375">
    <property type="entry name" value="Peptidase_S9_cat"/>
</dbReference>
<dbReference type="PANTHER" id="PTHR43056:SF5">
    <property type="entry name" value="PEPTIDASE S9 PROLYL OLIGOPEPTIDASE CATALYTIC DOMAIN-CONTAINING PROTEIN"/>
    <property type="match status" value="1"/>
</dbReference>
<dbReference type="InterPro" id="IPR029058">
    <property type="entry name" value="AB_hydrolase_fold"/>
</dbReference>
<dbReference type="Pfam" id="PF00326">
    <property type="entry name" value="Peptidase_S9"/>
    <property type="match status" value="1"/>
</dbReference>
<dbReference type="MEROPS" id="S09.074"/>
<reference evidence="3" key="1">
    <citation type="submission" date="2011-12" db="EMBL/GenBank/DDBJ databases">
        <title>The complete genome of chromosome of Sulfobacillus acidophilus DSM 10332.</title>
        <authorList>
            <person name="Lucas S."/>
            <person name="Han J."/>
            <person name="Lapidus A."/>
            <person name="Bruce D."/>
            <person name="Goodwin L."/>
            <person name="Pitluck S."/>
            <person name="Peters L."/>
            <person name="Kyrpides N."/>
            <person name="Mavromatis K."/>
            <person name="Ivanova N."/>
            <person name="Mikhailova N."/>
            <person name="Chertkov O."/>
            <person name="Saunders E."/>
            <person name="Detter J.C."/>
            <person name="Tapia R."/>
            <person name="Han C."/>
            <person name="Land M."/>
            <person name="Hauser L."/>
            <person name="Markowitz V."/>
            <person name="Cheng J.-F."/>
            <person name="Hugenholtz P."/>
            <person name="Woyke T."/>
            <person name="Wu D."/>
            <person name="Pukall R."/>
            <person name="Gehrich-Schroeter G."/>
            <person name="Schneider S."/>
            <person name="Klenk H.-P."/>
            <person name="Eisen J.A."/>
        </authorList>
    </citation>
    <scope>NUCLEOTIDE SEQUENCE [LARGE SCALE GENOMIC DNA]</scope>
    <source>
        <strain evidence="3">ATCC 700253 / DSM 10332 / NAL</strain>
    </source>
</reference>
<dbReference type="Pfam" id="PF07676">
    <property type="entry name" value="PD40"/>
    <property type="match status" value="2"/>
</dbReference>
<dbReference type="InterPro" id="IPR011042">
    <property type="entry name" value="6-blade_b-propeller_TolB-like"/>
</dbReference>
<evidence type="ECO:0000313" key="2">
    <source>
        <dbReference type="EMBL" id="AEW04472.1"/>
    </source>
</evidence>
<dbReference type="KEGG" id="sap:Sulac_0970"/>
<gene>
    <name evidence="2" type="ordered locus">Sulac_0970</name>
</gene>
<dbReference type="InterPro" id="IPR050585">
    <property type="entry name" value="Xaa-Pro_dipeptidyl-ppase/CocE"/>
</dbReference>
<dbReference type="AlphaFoldDB" id="G8TT92"/>
<proteinExistence type="predicted"/>
<dbReference type="Proteomes" id="UP000005439">
    <property type="component" value="Chromosome"/>
</dbReference>
<dbReference type="HOGENOM" id="CLU_012236_1_0_9"/>
<feature type="domain" description="Peptidase S9 prolyl oligopeptidase catalytic" evidence="1">
    <location>
        <begin position="425"/>
        <end position="628"/>
    </location>
</feature>
<dbReference type="EMBL" id="CP003179">
    <property type="protein sequence ID" value="AEW04472.1"/>
    <property type="molecule type" value="Genomic_DNA"/>
</dbReference>
<dbReference type="Gene3D" id="2.120.10.30">
    <property type="entry name" value="TolB, C-terminal domain"/>
    <property type="match status" value="1"/>
</dbReference>
<accession>G8TT92</accession>
<reference evidence="2 3" key="2">
    <citation type="journal article" date="2012" name="Stand. Genomic Sci.">
        <title>Complete genome sequence of the moderately thermophilic mineral-sulfide-oxidizing firmicute Sulfobacillus acidophilus type strain (NAL(T)).</title>
        <authorList>
            <person name="Anderson I."/>
            <person name="Chertkov O."/>
            <person name="Chen A."/>
            <person name="Saunders E."/>
            <person name="Lapidus A."/>
            <person name="Nolan M."/>
            <person name="Lucas S."/>
            <person name="Hammon N."/>
            <person name="Deshpande S."/>
            <person name="Cheng J.F."/>
            <person name="Han C."/>
            <person name="Tapia R."/>
            <person name="Goodwin L.A."/>
            <person name="Pitluck S."/>
            <person name="Liolios K."/>
            <person name="Pagani I."/>
            <person name="Ivanova N."/>
            <person name="Mikhailova N."/>
            <person name="Pati A."/>
            <person name="Palaniappan K."/>
            <person name="Land M."/>
            <person name="Pan C."/>
            <person name="Rohde M."/>
            <person name="Pukall R."/>
            <person name="Goker M."/>
            <person name="Detter J.C."/>
            <person name="Woyke T."/>
            <person name="Bristow J."/>
            <person name="Eisen J.A."/>
            <person name="Markowitz V."/>
            <person name="Hugenholtz P."/>
            <person name="Kyrpides N.C."/>
            <person name="Klenk H.P."/>
            <person name="Mavromatis K."/>
        </authorList>
    </citation>
    <scope>NUCLEOTIDE SEQUENCE [LARGE SCALE GENOMIC DNA]</scope>
    <source>
        <strain evidence="3">ATCC 700253 / DSM 10332 / NAL</strain>
    </source>
</reference>
<dbReference type="PANTHER" id="PTHR43056">
    <property type="entry name" value="PEPTIDASE S9 PROLYL OLIGOPEPTIDASE"/>
    <property type="match status" value="1"/>
</dbReference>
<dbReference type="STRING" id="679936.Sulac_0970"/>
<organism evidence="2 3">
    <name type="scientific">Sulfobacillus acidophilus (strain ATCC 700253 / DSM 10332 / NAL)</name>
    <dbReference type="NCBI Taxonomy" id="679936"/>
    <lineage>
        <taxon>Bacteria</taxon>
        <taxon>Bacillati</taxon>
        <taxon>Bacillota</taxon>
        <taxon>Clostridia</taxon>
        <taxon>Eubacteriales</taxon>
        <taxon>Clostridiales Family XVII. Incertae Sedis</taxon>
        <taxon>Sulfobacillus</taxon>
    </lineage>
</organism>
<keyword evidence="3" id="KW-1185">Reference proteome</keyword>
<dbReference type="GO" id="GO:0006508">
    <property type="term" value="P:proteolysis"/>
    <property type="evidence" value="ECO:0007669"/>
    <property type="project" value="InterPro"/>
</dbReference>
<evidence type="ECO:0000313" key="3">
    <source>
        <dbReference type="Proteomes" id="UP000005439"/>
    </source>
</evidence>
<dbReference type="GO" id="GO:0008236">
    <property type="term" value="F:serine-type peptidase activity"/>
    <property type="evidence" value="ECO:0007669"/>
    <property type="project" value="InterPro"/>
</dbReference>
<dbReference type="InterPro" id="IPR011659">
    <property type="entry name" value="WD40"/>
</dbReference>
<protein>
    <submittedName>
        <fullName evidence="2">Peptidase S9 prolyl oligopeptidase</fullName>
    </submittedName>
</protein>
<dbReference type="Gene3D" id="3.40.50.1820">
    <property type="entry name" value="alpha/beta hydrolase"/>
    <property type="match status" value="1"/>
</dbReference>
<dbReference type="SUPFAM" id="SSF53474">
    <property type="entry name" value="alpha/beta-Hydrolases"/>
    <property type="match status" value="1"/>
</dbReference>
<dbReference type="SUPFAM" id="SSF82171">
    <property type="entry name" value="DPP6 N-terminal domain-like"/>
    <property type="match status" value="1"/>
</dbReference>
<dbReference type="PATRIC" id="fig|679936.5.peg.1027"/>
<name>G8TT92_SULAD</name>
<evidence type="ECO:0000259" key="1">
    <source>
        <dbReference type="Pfam" id="PF00326"/>
    </source>
</evidence>